<dbReference type="Proteomes" id="UP000265520">
    <property type="component" value="Unassembled WGS sequence"/>
</dbReference>
<evidence type="ECO:0000313" key="2">
    <source>
        <dbReference type="Proteomes" id="UP000265520"/>
    </source>
</evidence>
<reference evidence="1 2" key="1">
    <citation type="journal article" date="2018" name="Front. Plant Sci.">
        <title>Red Clover (Trifolium pratense) and Zigzag Clover (T. medium) - A Picture of Genomic Similarities and Differences.</title>
        <authorList>
            <person name="Dluhosova J."/>
            <person name="Istvanek J."/>
            <person name="Nedelnik J."/>
            <person name="Repkova J."/>
        </authorList>
    </citation>
    <scope>NUCLEOTIDE SEQUENCE [LARGE SCALE GENOMIC DNA]</scope>
    <source>
        <strain evidence="2">cv. 10/8</strain>
        <tissue evidence="1">Leaf</tissue>
    </source>
</reference>
<dbReference type="EMBL" id="LXQA010669212">
    <property type="protein sequence ID" value="MCI65090.1"/>
    <property type="molecule type" value="Genomic_DNA"/>
</dbReference>
<dbReference type="AlphaFoldDB" id="A0A392TXT1"/>
<feature type="non-terminal residue" evidence="1">
    <location>
        <position position="1"/>
    </location>
</feature>
<name>A0A392TXT1_9FABA</name>
<evidence type="ECO:0000313" key="1">
    <source>
        <dbReference type="EMBL" id="MCI65090.1"/>
    </source>
</evidence>
<proteinExistence type="predicted"/>
<organism evidence="1 2">
    <name type="scientific">Trifolium medium</name>
    <dbReference type="NCBI Taxonomy" id="97028"/>
    <lineage>
        <taxon>Eukaryota</taxon>
        <taxon>Viridiplantae</taxon>
        <taxon>Streptophyta</taxon>
        <taxon>Embryophyta</taxon>
        <taxon>Tracheophyta</taxon>
        <taxon>Spermatophyta</taxon>
        <taxon>Magnoliopsida</taxon>
        <taxon>eudicotyledons</taxon>
        <taxon>Gunneridae</taxon>
        <taxon>Pentapetalae</taxon>
        <taxon>rosids</taxon>
        <taxon>fabids</taxon>
        <taxon>Fabales</taxon>
        <taxon>Fabaceae</taxon>
        <taxon>Papilionoideae</taxon>
        <taxon>50 kb inversion clade</taxon>
        <taxon>NPAAA clade</taxon>
        <taxon>Hologalegina</taxon>
        <taxon>IRL clade</taxon>
        <taxon>Trifolieae</taxon>
        <taxon>Trifolium</taxon>
    </lineage>
</organism>
<comment type="caution">
    <text evidence="1">The sequence shown here is derived from an EMBL/GenBank/DDBJ whole genome shotgun (WGS) entry which is preliminary data.</text>
</comment>
<accession>A0A392TXT1</accession>
<sequence length="32" mass="3715">LSWPKTLVKKWFNIKSKAEDFQADDDVLYGGD</sequence>
<keyword evidence="2" id="KW-1185">Reference proteome</keyword>
<protein>
    <submittedName>
        <fullName evidence="1">Inositol-145-trisphosphate 5-phosphatase</fullName>
    </submittedName>
</protein>